<dbReference type="Proteomes" id="UP000184782">
    <property type="component" value="Unassembled WGS sequence"/>
</dbReference>
<evidence type="ECO:0000313" key="2">
    <source>
        <dbReference type="Proteomes" id="UP000184782"/>
    </source>
</evidence>
<keyword evidence="2" id="KW-1185">Reference proteome</keyword>
<name>A0A1N6FD12_9FLAO</name>
<proteinExistence type="predicted"/>
<gene>
    <name evidence="1" type="ORF">SAMN05421769_1202</name>
</gene>
<reference evidence="2" key="1">
    <citation type="submission" date="2016-12" db="EMBL/GenBank/DDBJ databases">
        <authorList>
            <person name="Varghese N."/>
            <person name="Submissions S."/>
        </authorList>
    </citation>
    <scope>NUCLEOTIDE SEQUENCE [LARGE SCALE GENOMIC DNA]</scope>
    <source>
        <strain evidence="2">DSM 16779</strain>
    </source>
</reference>
<dbReference type="AlphaFoldDB" id="A0A1N6FD12"/>
<accession>A0A1N6FD12</accession>
<dbReference type="EMBL" id="FSRQ01000001">
    <property type="protein sequence ID" value="SIN93114.1"/>
    <property type="molecule type" value="Genomic_DNA"/>
</dbReference>
<sequence>MSFIEYKKGEASKNFYFKKNKKTPQKRYY</sequence>
<protein>
    <submittedName>
        <fullName evidence="1">Uncharacterized protein</fullName>
    </submittedName>
</protein>
<evidence type="ECO:0000313" key="1">
    <source>
        <dbReference type="EMBL" id="SIN93114.1"/>
    </source>
</evidence>
<organism evidence="1 2">
    <name type="scientific">Chryseobacterium scophthalmum</name>
    <dbReference type="NCBI Taxonomy" id="59733"/>
    <lineage>
        <taxon>Bacteria</taxon>
        <taxon>Pseudomonadati</taxon>
        <taxon>Bacteroidota</taxon>
        <taxon>Flavobacteriia</taxon>
        <taxon>Flavobacteriales</taxon>
        <taxon>Weeksellaceae</taxon>
        <taxon>Chryseobacterium group</taxon>
        <taxon>Chryseobacterium</taxon>
    </lineage>
</organism>